<sequence length="297" mass="32982">MSPVAGCATIRKVCHLTPRVQELNQSEKCLSGEIILVTGGGKGIGRKLSLALAAHRPKHIILWGRDRDWLELTSRDIQAKGVEASFYQCDVSLREQVYTQAAAVQREVGNVTLLVNNAGTVCGKAILELNPHELQHCLKVNTLAQFWTIKAFLPPMIEQGSGHIVCINSVLGLMGLKGLGDYSTTKFALTGLMETVRRELSMYPGIMMTTVHPYQVQNDMFAGMTVRFPKLFPPLTEACVIRETLSAIQYGKRQVVLPAYFHLVLFLRSVLPVACMVPCYKFLGLHRLMENFKGHNS</sequence>
<dbReference type="PANTHER" id="PTHR24322">
    <property type="entry name" value="PKSB"/>
    <property type="match status" value="1"/>
</dbReference>
<dbReference type="InterPro" id="IPR002347">
    <property type="entry name" value="SDR_fam"/>
</dbReference>
<keyword evidence="4" id="KW-1185">Reference proteome</keyword>
<dbReference type="Proteomes" id="UP001164746">
    <property type="component" value="Chromosome 12"/>
</dbReference>
<keyword evidence="1" id="KW-0560">Oxidoreductase</keyword>
<dbReference type="InterPro" id="IPR036291">
    <property type="entry name" value="NAD(P)-bd_dom_sf"/>
</dbReference>
<protein>
    <submittedName>
        <fullName evidence="3">DHRS3-like protein</fullName>
    </submittedName>
</protein>
<evidence type="ECO:0000256" key="2">
    <source>
        <dbReference type="RuleBase" id="RU000363"/>
    </source>
</evidence>
<gene>
    <name evidence="3" type="ORF">MAR_015363</name>
</gene>
<dbReference type="PRINTS" id="PR00080">
    <property type="entry name" value="SDRFAMILY"/>
</dbReference>
<dbReference type="CDD" id="cd05339">
    <property type="entry name" value="17beta-HSDXI-like_SDR_c"/>
    <property type="match status" value="1"/>
</dbReference>
<dbReference type="Pfam" id="PF00106">
    <property type="entry name" value="adh_short"/>
    <property type="match status" value="1"/>
</dbReference>
<evidence type="ECO:0000313" key="4">
    <source>
        <dbReference type="Proteomes" id="UP001164746"/>
    </source>
</evidence>
<dbReference type="SUPFAM" id="SSF51735">
    <property type="entry name" value="NAD(P)-binding Rossmann-fold domains"/>
    <property type="match status" value="1"/>
</dbReference>
<reference evidence="3" key="1">
    <citation type="submission" date="2022-11" db="EMBL/GenBank/DDBJ databases">
        <title>Centuries of genome instability and evolution in soft-shell clam transmissible cancer (bioRxiv).</title>
        <authorList>
            <person name="Hart S.F.M."/>
            <person name="Yonemitsu M.A."/>
            <person name="Giersch R.M."/>
            <person name="Beal B.F."/>
            <person name="Arriagada G."/>
            <person name="Davis B.W."/>
            <person name="Ostrander E.A."/>
            <person name="Goff S.P."/>
            <person name="Metzger M.J."/>
        </authorList>
    </citation>
    <scope>NUCLEOTIDE SEQUENCE</scope>
    <source>
        <strain evidence="3">MELC-2E11</strain>
        <tissue evidence="3">Siphon/mantle</tissue>
    </source>
</reference>
<dbReference type="EMBL" id="CP111023">
    <property type="protein sequence ID" value="WAR21389.1"/>
    <property type="molecule type" value="Genomic_DNA"/>
</dbReference>
<dbReference type="Gene3D" id="3.40.50.720">
    <property type="entry name" value="NAD(P)-binding Rossmann-like Domain"/>
    <property type="match status" value="1"/>
</dbReference>
<comment type="similarity">
    <text evidence="2">Belongs to the short-chain dehydrogenases/reductases (SDR) family.</text>
</comment>
<accession>A0ABY7FJ82</accession>
<dbReference type="PROSITE" id="PS00061">
    <property type="entry name" value="ADH_SHORT"/>
    <property type="match status" value="1"/>
</dbReference>
<organism evidence="3 4">
    <name type="scientific">Mya arenaria</name>
    <name type="common">Soft-shell clam</name>
    <dbReference type="NCBI Taxonomy" id="6604"/>
    <lineage>
        <taxon>Eukaryota</taxon>
        <taxon>Metazoa</taxon>
        <taxon>Spiralia</taxon>
        <taxon>Lophotrochozoa</taxon>
        <taxon>Mollusca</taxon>
        <taxon>Bivalvia</taxon>
        <taxon>Autobranchia</taxon>
        <taxon>Heteroconchia</taxon>
        <taxon>Euheterodonta</taxon>
        <taxon>Imparidentia</taxon>
        <taxon>Neoheterodontei</taxon>
        <taxon>Myida</taxon>
        <taxon>Myoidea</taxon>
        <taxon>Myidae</taxon>
        <taxon>Mya</taxon>
    </lineage>
</organism>
<dbReference type="PANTHER" id="PTHR24322:SF483">
    <property type="entry name" value="SHORT-CHAIN DEHYDROGENASE_REDUCTASE 3"/>
    <property type="match status" value="1"/>
</dbReference>
<evidence type="ECO:0000313" key="3">
    <source>
        <dbReference type="EMBL" id="WAR21389.1"/>
    </source>
</evidence>
<evidence type="ECO:0000256" key="1">
    <source>
        <dbReference type="ARBA" id="ARBA00023002"/>
    </source>
</evidence>
<dbReference type="InterPro" id="IPR020904">
    <property type="entry name" value="Sc_DH/Rdtase_CS"/>
</dbReference>
<dbReference type="PRINTS" id="PR00081">
    <property type="entry name" value="GDHRDH"/>
</dbReference>
<name>A0ABY7FJ82_MYAAR</name>
<proteinExistence type="inferred from homology"/>